<dbReference type="SUPFAM" id="SSF54585">
    <property type="entry name" value="Cdc48 domain 2-like"/>
    <property type="match status" value="1"/>
</dbReference>
<dbReference type="InterPro" id="IPR005938">
    <property type="entry name" value="AAA_ATPase_CDC48"/>
</dbReference>
<dbReference type="SUPFAM" id="SSF52540">
    <property type="entry name" value="P-loop containing nucleoside triphosphate hydrolases"/>
    <property type="match status" value="2"/>
</dbReference>
<reference evidence="8 9" key="1">
    <citation type="submission" date="2016-10" db="EMBL/GenBank/DDBJ databases">
        <title>Complete Genome Sequence of Peptococcaceae strain DCMF.</title>
        <authorList>
            <person name="Edwards R.J."/>
            <person name="Holland S.I."/>
            <person name="Deshpande N.P."/>
            <person name="Wong Y.K."/>
            <person name="Ertan H."/>
            <person name="Manefield M."/>
            <person name="Russell T.L."/>
            <person name="Lee M.J."/>
        </authorList>
    </citation>
    <scope>NUCLEOTIDE SEQUENCE [LARGE SCALE GENOMIC DNA]</scope>
    <source>
        <strain evidence="8 9">DCMF</strain>
    </source>
</reference>
<protein>
    <submittedName>
        <fullName evidence="8">AAA family ATPase</fullName>
    </submittedName>
</protein>
<feature type="domain" description="AAA+ ATPase" evidence="6">
    <location>
        <begin position="215"/>
        <end position="351"/>
    </location>
</feature>
<dbReference type="CDD" id="cd19511">
    <property type="entry name" value="RecA-like_CDC48_r2-like"/>
    <property type="match status" value="1"/>
</dbReference>
<dbReference type="Pfam" id="PF02359">
    <property type="entry name" value="CDC48_N"/>
    <property type="match status" value="1"/>
</dbReference>
<evidence type="ECO:0000256" key="5">
    <source>
        <dbReference type="RuleBase" id="RU003651"/>
    </source>
</evidence>
<dbReference type="Pfam" id="PF17862">
    <property type="entry name" value="AAA_lid_3"/>
    <property type="match status" value="2"/>
</dbReference>
<dbReference type="Gene3D" id="3.40.50.300">
    <property type="entry name" value="P-loop containing nucleotide triphosphate hydrolases"/>
    <property type="match status" value="2"/>
</dbReference>
<dbReference type="SMART" id="SM01073">
    <property type="entry name" value="CDC48_N"/>
    <property type="match status" value="1"/>
</dbReference>
<feature type="domain" description="CDC48 N-terminal subdomain" evidence="7">
    <location>
        <begin position="11"/>
        <end position="95"/>
    </location>
</feature>
<dbReference type="FunFam" id="3.40.50.300:FF:000018">
    <property type="entry name" value="Cell division control 48"/>
    <property type="match status" value="1"/>
</dbReference>
<evidence type="ECO:0000259" key="6">
    <source>
        <dbReference type="SMART" id="SM00382"/>
    </source>
</evidence>
<keyword evidence="4 5" id="KW-0067">ATP-binding</keyword>
<dbReference type="InterPro" id="IPR003338">
    <property type="entry name" value="CDC4_N-term_subdom"/>
</dbReference>
<dbReference type="InterPro" id="IPR003960">
    <property type="entry name" value="ATPase_AAA_CS"/>
</dbReference>
<dbReference type="OrthoDB" id="9809379at2"/>
<dbReference type="FunFam" id="1.10.8.60:FF:000057">
    <property type="entry name" value="AAA family ATPase, CDC48 subfamily"/>
    <property type="match status" value="1"/>
</dbReference>
<dbReference type="InterPro" id="IPR003959">
    <property type="entry name" value="ATPase_AAA_core"/>
</dbReference>
<dbReference type="InterPro" id="IPR003593">
    <property type="entry name" value="AAA+_ATPase"/>
</dbReference>
<evidence type="ECO:0000259" key="7">
    <source>
        <dbReference type="SMART" id="SM01073"/>
    </source>
</evidence>
<dbReference type="InterPro" id="IPR009010">
    <property type="entry name" value="Asp_de-COase-like_dom_sf"/>
</dbReference>
<dbReference type="Proteomes" id="UP000323521">
    <property type="component" value="Chromosome"/>
</dbReference>
<evidence type="ECO:0000313" key="8">
    <source>
        <dbReference type="EMBL" id="ATW26433.1"/>
    </source>
</evidence>
<accession>A0A3G1KV88</accession>
<evidence type="ECO:0000256" key="2">
    <source>
        <dbReference type="ARBA" id="ARBA00022737"/>
    </source>
</evidence>
<keyword evidence="3 5" id="KW-0547">Nucleotide-binding</keyword>
<dbReference type="AlphaFoldDB" id="A0A3G1KV88"/>
<dbReference type="GO" id="GO:0005524">
    <property type="term" value="F:ATP binding"/>
    <property type="evidence" value="ECO:0007669"/>
    <property type="project" value="UniProtKB-KW"/>
</dbReference>
<dbReference type="NCBIfam" id="TIGR01243">
    <property type="entry name" value="CDC48"/>
    <property type="match status" value="1"/>
</dbReference>
<dbReference type="PANTHER" id="PTHR23077">
    <property type="entry name" value="AAA-FAMILY ATPASE"/>
    <property type="match status" value="1"/>
</dbReference>
<dbReference type="Gene3D" id="1.10.8.60">
    <property type="match status" value="2"/>
</dbReference>
<sequence length="717" mass="79524">MRLGSMENSICLSVAEALTKDVGRGIARMDPVDMQSAGVHIGDVIIIRGKKESAARVMPAYADNRGDRLIQIDGITRENVGALLGDKVSVQKGDVQPCRQLVLRFLNNRLPLNSDFVLRTIQGLPLKQGDKIRIPLLGLKNQECIVLSTAPEGIVLAGKDTKLMFQNSESAVQDTGITVRYEDIGGLQKELQRIREMIELPLKYPALFDHLGIDPPRGVLLSGPPGTGKTLIARAVASEANAYFTHVNGPEIINKYYGESEAKLREIFETASRREPSIIFLDEIDAIAPKRQNVTGEVEKRVVAQLLALMDGLHDRGRIIVIGATNIPDALDGALRRPGRFDRELTIGIPDREGRGEILQIHSRGMPLTKEVDLDKIAEVTHGFVGADLQALCREAAMQALRRVLPDLDYRSGDLAPEWLNKIQVGKEDFFAALKEVEPSATRELTVEVPRVQWKDVGGLQEVKKQLQEAIEWPFQYEQLFKWAKIDLPKGILLYGPPGTGKTLLAKAMANEINANFISIKGPALLSKWVGDSEKALRDVFKKARQVAPCIIFFDEIDALVPHRGMGGQISERMLSQMLTEMDGVEELHRVVVLAATNRIDLIDPALLRPGRFDLIIPMPLPGEEDRREIIGVHLHGLSLEENVDCGDLAQKTAGFSGAELRYLCQRAALWAVREFIQSTSQHHLAEQETGFHISAGHFHQALLDMEKQKKLEKREG</sequence>
<dbReference type="EMBL" id="CP017634">
    <property type="protein sequence ID" value="ATW26433.1"/>
    <property type="molecule type" value="Genomic_DNA"/>
</dbReference>
<evidence type="ECO:0000256" key="3">
    <source>
        <dbReference type="ARBA" id="ARBA00022741"/>
    </source>
</evidence>
<keyword evidence="2" id="KW-0677">Repeat</keyword>
<organism evidence="8 9">
    <name type="scientific">Formimonas warabiya</name>
    <dbReference type="NCBI Taxonomy" id="1761012"/>
    <lineage>
        <taxon>Bacteria</taxon>
        <taxon>Bacillati</taxon>
        <taxon>Bacillota</taxon>
        <taxon>Clostridia</taxon>
        <taxon>Eubacteriales</taxon>
        <taxon>Peptococcaceae</taxon>
        <taxon>Candidatus Formimonas</taxon>
    </lineage>
</organism>
<proteinExistence type="inferred from homology"/>
<dbReference type="SMART" id="SM00382">
    <property type="entry name" value="AAA"/>
    <property type="match status" value="2"/>
</dbReference>
<name>A0A3G1KV88_FORW1</name>
<comment type="similarity">
    <text evidence="1">Belongs to the AAA ATPase family. CDC48 subfamily.</text>
</comment>
<dbReference type="InterPro" id="IPR029067">
    <property type="entry name" value="CDC48_domain_2-like_sf"/>
</dbReference>
<dbReference type="Pfam" id="PF00004">
    <property type="entry name" value="AAA"/>
    <property type="match status" value="2"/>
</dbReference>
<gene>
    <name evidence="8" type="ORF">DCMF_18250</name>
</gene>
<dbReference type="Gene3D" id="2.40.40.20">
    <property type="match status" value="1"/>
</dbReference>
<feature type="domain" description="AAA+ ATPase" evidence="6">
    <location>
        <begin position="488"/>
        <end position="623"/>
    </location>
</feature>
<dbReference type="FunFam" id="2.40.40.20:FF:000007">
    <property type="entry name" value="AAA family ATPase"/>
    <property type="match status" value="1"/>
</dbReference>
<evidence type="ECO:0000256" key="1">
    <source>
        <dbReference type="ARBA" id="ARBA00009833"/>
    </source>
</evidence>
<dbReference type="GO" id="GO:0016887">
    <property type="term" value="F:ATP hydrolysis activity"/>
    <property type="evidence" value="ECO:0007669"/>
    <property type="project" value="InterPro"/>
</dbReference>
<evidence type="ECO:0000256" key="4">
    <source>
        <dbReference type="ARBA" id="ARBA00022840"/>
    </source>
</evidence>
<dbReference type="GO" id="GO:0005737">
    <property type="term" value="C:cytoplasm"/>
    <property type="evidence" value="ECO:0007669"/>
    <property type="project" value="UniProtKB-ARBA"/>
</dbReference>
<dbReference type="KEGG" id="fwa:DCMF_18250"/>
<dbReference type="SUPFAM" id="SSF50692">
    <property type="entry name" value="ADC-like"/>
    <property type="match status" value="1"/>
</dbReference>
<evidence type="ECO:0000313" key="9">
    <source>
        <dbReference type="Proteomes" id="UP000323521"/>
    </source>
</evidence>
<dbReference type="PROSITE" id="PS00674">
    <property type="entry name" value="AAA"/>
    <property type="match status" value="2"/>
</dbReference>
<dbReference type="InterPro" id="IPR041569">
    <property type="entry name" value="AAA_lid_3"/>
</dbReference>
<dbReference type="InterPro" id="IPR050168">
    <property type="entry name" value="AAA_ATPase_domain"/>
</dbReference>
<dbReference type="InterPro" id="IPR027417">
    <property type="entry name" value="P-loop_NTPase"/>
</dbReference>
<dbReference type="PROSITE" id="PS50890">
    <property type="entry name" value="PUA"/>
    <property type="match status" value="1"/>
</dbReference>
<dbReference type="FunFam" id="3.40.50.300:FF:000012">
    <property type="entry name" value="Transitional endoplasmic reticulum ATPase"/>
    <property type="match status" value="1"/>
</dbReference>
<dbReference type="PANTHER" id="PTHR23077:SF171">
    <property type="entry name" value="NUCLEAR VALOSIN-CONTAINING PROTEIN-LIKE"/>
    <property type="match status" value="1"/>
</dbReference>
<keyword evidence="9" id="KW-1185">Reference proteome</keyword>